<evidence type="ECO:0000313" key="8">
    <source>
        <dbReference type="EMBL" id="KDN41154.1"/>
    </source>
</evidence>
<feature type="compositionally biased region" description="Basic and acidic residues" evidence="7">
    <location>
        <begin position="236"/>
        <end position="251"/>
    </location>
</feature>
<evidence type="ECO:0000256" key="5">
    <source>
        <dbReference type="ARBA" id="ARBA00023306"/>
    </source>
</evidence>
<keyword evidence="5" id="KW-0131">Cell cycle</keyword>
<feature type="compositionally biased region" description="Basic and acidic residues" evidence="7">
    <location>
        <begin position="103"/>
        <end position="115"/>
    </location>
</feature>
<proteinExistence type="inferred from homology"/>
<dbReference type="RefSeq" id="XP_013241623.1">
    <property type="nucleotide sequence ID" value="XM_013386169.1"/>
</dbReference>
<keyword evidence="9" id="KW-1185">Reference proteome</keyword>
<dbReference type="Proteomes" id="UP000027361">
    <property type="component" value="Unassembled WGS sequence"/>
</dbReference>
<dbReference type="PANTHER" id="PTHR28605:SF1">
    <property type="entry name" value="CHROMOSOME TRANSMISSION FIDELITY FACTOR 8"/>
    <property type="match status" value="1"/>
</dbReference>
<evidence type="ECO:0000256" key="2">
    <source>
        <dbReference type="ARBA" id="ARBA00022705"/>
    </source>
</evidence>
<feature type="region of interest" description="Disordered" evidence="7">
    <location>
        <begin position="98"/>
        <end position="118"/>
    </location>
</feature>
<evidence type="ECO:0000256" key="6">
    <source>
        <dbReference type="ARBA" id="ARBA00038447"/>
    </source>
</evidence>
<feature type="region of interest" description="Disordered" evidence="7">
    <location>
        <begin position="150"/>
        <end position="187"/>
    </location>
</feature>
<sequence>MRIHLHLNHGSSRRPTPTFGDNVPSSLTRLTPNGELVLIELQGSLEMSGLEDCGEGAQLLGTLSFEKGISEHPVLTVSHHRLEGKIVSLQKPLAVLEKKRRAGKESAHSGEKEGDQVQGTANVMEETMQDGITKATRRGARTSRVRVRADSLMSNASAGEAETDPTNVDECAGTAHLPSISRKRQKLDGSKYLEKHHKSSSLIRAPAVKDALDFSSSPTHATDDDWSSRPGSSPLQRREGLARRSTADKVKAGPTSTFYEVVSIVRKKIIFSKRPEPHVKNR</sequence>
<feature type="region of interest" description="Disordered" evidence="7">
    <location>
        <begin position="213"/>
        <end position="252"/>
    </location>
</feature>
<comment type="caution">
    <text evidence="8">The sequence shown here is derived from an EMBL/GenBank/DDBJ whole genome shotgun (WGS) entry which is preliminary data.</text>
</comment>
<dbReference type="OrthoDB" id="121932at2759"/>
<dbReference type="GO" id="GO:0006260">
    <property type="term" value="P:DNA replication"/>
    <property type="evidence" value="ECO:0007669"/>
    <property type="project" value="UniProtKB-KW"/>
</dbReference>
<dbReference type="AlphaFoldDB" id="A0A066VQS9"/>
<evidence type="ECO:0000256" key="3">
    <source>
        <dbReference type="ARBA" id="ARBA00023125"/>
    </source>
</evidence>
<evidence type="ECO:0000256" key="1">
    <source>
        <dbReference type="ARBA" id="ARBA00004123"/>
    </source>
</evidence>
<dbReference type="GO" id="GO:0007064">
    <property type="term" value="P:mitotic sister chromatid cohesion"/>
    <property type="evidence" value="ECO:0007669"/>
    <property type="project" value="InterPro"/>
</dbReference>
<dbReference type="GO" id="GO:0003677">
    <property type="term" value="F:DNA binding"/>
    <property type="evidence" value="ECO:0007669"/>
    <property type="project" value="UniProtKB-KW"/>
</dbReference>
<dbReference type="PANTHER" id="PTHR28605">
    <property type="entry name" value="CTF8, CHROMOSOME TRANSMISSION FIDELITY FACTOR 8 HOMOLOG (S. CEREVISIAE)"/>
    <property type="match status" value="1"/>
</dbReference>
<feature type="region of interest" description="Disordered" evidence="7">
    <location>
        <begin position="1"/>
        <end position="24"/>
    </location>
</feature>
<keyword evidence="3" id="KW-0238">DNA-binding</keyword>
<comment type="subcellular location">
    <subcellularLocation>
        <location evidence="1">Nucleus</location>
    </subcellularLocation>
</comment>
<protein>
    <submittedName>
        <fullName evidence="8">Uncharacterized protein</fullName>
    </submittedName>
</protein>
<dbReference type="GO" id="GO:0031390">
    <property type="term" value="C:Ctf18 RFC-like complex"/>
    <property type="evidence" value="ECO:0007669"/>
    <property type="project" value="InterPro"/>
</dbReference>
<keyword evidence="4" id="KW-0539">Nucleus</keyword>
<dbReference type="GeneID" id="25262978"/>
<accession>A0A066VQS9</accession>
<evidence type="ECO:0000256" key="4">
    <source>
        <dbReference type="ARBA" id="ARBA00023242"/>
    </source>
</evidence>
<keyword evidence="2" id="KW-0235">DNA replication</keyword>
<reference evidence="8 9" key="1">
    <citation type="submission" date="2014-05" db="EMBL/GenBank/DDBJ databases">
        <title>Draft genome sequence of a rare smut relative, Tilletiaria anomala UBC 951.</title>
        <authorList>
            <consortium name="DOE Joint Genome Institute"/>
            <person name="Toome M."/>
            <person name="Kuo A."/>
            <person name="Henrissat B."/>
            <person name="Lipzen A."/>
            <person name="Tritt A."/>
            <person name="Yoshinaga Y."/>
            <person name="Zane M."/>
            <person name="Barry K."/>
            <person name="Grigoriev I.V."/>
            <person name="Spatafora J.W."/>
            <person name="Aimea M.C."/>
        </authorList>
    </citation>
    <scope>NUCLEOTIDE SEQUENCE [LARGE SCALE GENOMIC DNA]</scope>
    <source>
        <strain evidence="8 9">UBC 951</strain>
    </source>
</reference>
<evidence type="ECO:0000256" key="7">
    <source>
        <dbReference type="SAM" id="MobiDB-lite"/>
    </source>
</evidence>
<dbReference type="HOGENOM" id="CLU_066293_2_0_1"/>
<name>A0A066VQS9_TILAU</name>
<dbReference type="EMBL" id="JMSN01000083">
    <property type="protein sequence ID" value="KDN41154.1"/>
    <property type="molecule type" value="Genomic_DNA"/>
</dbReference>
<dbReference type="InParanoid" id="A0A066VQS9"/>
<comment type="similarity">
    <text evidence="6">Belongs to the CTF8 family.</text>
</comment>
<organism evidence="8 9">
    <name type="scientific">Tilletiaria anomala (strain ATCC 24038 / CBS 436.72 / UBC 951)</name>
    <dbReference type="NCBI Taxonomy" id="1037660"/>
    <lineage>
        <taxon>Eukaryota</taxon>
        <taxon>Fungi</taxon>
        <taxon>Dikarya</taxon>
        <taxon>Basidiomycota</taxon>
        <taxon>Ustilaginomycotina</taxon>
        <taxon>Exobasidiomycetes</taxon>
        <taxon>Georgefischeriales</taxon>
        <taxon>Tilletiariaceae</taxon>
        <taxon>Tilletiaria</taxon>
    </lineage>
</organism>
<gene>
    <name evidence="8" type="ORF">K437DRAFT_238485</name>
</gene>
<evidence type="ECO:0000313" key="9">
    <source>
        <dbReference type="Proteomes" id="UP000027361"/>
    </source>
</evidence>
<dbReference type="InterPro" id="IPR018607">
    <property type="entry name" value="Ctf8"/>
</dbReference>
<dbReference type="STRING" id="1037660.A0A066VQS9"/>
<dbReference type="Pfam" id="PF09696">
    <property type="entry name" value="Ctf8"/>
    <property type="match status" value="1"/>
</dbReference>